<proteinExistence type="predicted"/>
<reference evidence="1" key="1">
    <citation type="submission" date="2014-07" db="EMBL/GenBank/DDBJ databases">
        <authorList>
            <person name="Hornung V.Bastian."/>
        </authorList>
    </citation>
    <scope>NUCLEOTIDE SEQUENCE</scope>
    <source>
        <strain evidence="1">PCE-S</strain>
    </source>
</reference>
<sequence>MLKIALINGSPKAKNSASEAVLQALRTLVEDSKITEYGFRKPQLSLEDLEQLEEQDVWVLAFPLYVDGIPSHLLSCLAQLENHFKAKAQPGSEVVVYCLVNCGFYEGEQCGLALEMVENWCARAGRQWGQGLGIGAGGMLPTLKNVPAGSGPKKNLGKALQTLAANIVHRTGGAPVFITANFPRFAYKFAAEAGWRQMVKANGLKKEELFRRR</sequence>
<evidence type="ECO:0000313" key="1">
    <source>
        <dbReference type="EMBL" id="CDX00976.1"/>
    </source>
</evidence>
<dbReference type="EMBL" id="LK996017">
    <property type="protein sequence ID" value="CDX00976.1"/>
    <property type="molecule type" value="Genomic_DNA"/>
</dbReference>
<dbReference type="SUPFAM" id="SSF52218">
    <property type="entry name" value="Flavoproteins"/>
    <property type="match status" value="1"/>
</dbReference>
<organism evidence="1">
    <name type="scientific">Desulfitobacterium hafniense</name>
    <name type="common">Desulfitobacterium frappieri</name>
    <dbReference type="NCBI Taxonomy" id="49338"/>
    <lineage>
        <taxon>Bacteria</taxon>
        <taxon>Bacillati</taxon>
        <taxon>Bacillota</taxon>
        <taxon>Clostridia</taxon>
        <taxon>Eubacteriales</taxon>
        <taxon>Desulfitobacteriaceae</taxon>
        <taxon>Desulfitobacterium</taxon>
    </lineage>
</organism>
<dbReference type="InterPro" id="IPR029039">
    <property type="entry name" value="Flavoprotein-like_sf"/>
</dbReference>
<dbReference type="Gene3D" id="3.40.50.360">
    <property type="match status" value="1"/>
</dbReference>
<gene>
    <name evidence="1" type="ORF">DPCES_1089</name>
</gene>
<accession>A0A098AZC2</accession>
<dbReference type="AlphaFoldDB" id="A0A098AZC2"/>
<name>A0A098AZC2_DESHA</name>
<dbReference type="OMA" id="MPLNCKM"/>
<protein>
    <submittedName>
        <fullName evidence="1">NADPH-dependent FMN reductase-like</fullName>
    </submittedName>
</protein>
<dbReference type="RefSeq" id="WP_005814201.1">
    <property type="nucleotide sequence ID" value="NZ_CABKQQ010000051.1"/>
</dbReference>
<dbReference type="PATRIC" id="fig|49338.4.peg.1176"/>